<feature type="region of interest" description="Disordered" evidence="1">
    <location>
        <begin position="58"/>
        <end position="109"/>
    </location>
</feature>
<keyword evidence="3" id="KW-1185">Reference proteome</keyword>
<dbReference type="Proteomes" id="UP000439903">
    <property type="component" value="Unassembled WGS sequence"/>
</dbReference>
<evidence type="ECO:0000313" key="3">
    <source>
        <dbReference type="Proteomes" id="UP000439903"/>
    </source>
</evidence>
<gene>
    <name evidence="2" type="ORF">F8M41_019781</name>
</gene>
<sequence>MDLLQEVVEAQSDFIDRIKEINNERILENEKKIKIKYETSQNSAKNIEKTTKIEKDGKQEIEIGKASKQVESNETSERTTDIEKITETENNNNQQIELEEASEQERINEIRERPSYSIVLIEM</sequence>
<organism evidence="2 3">
    <name type="scientific">Gigaspora margarita</name>
    <dbReference type="NCBI Taxonomy" id="4874"/>
    <lineage>
        <taxon>Eukaryota</taxon>
        <taxon>Fungi</taxon>
        <taxon>Fungi incertae sedis</taxon>
        <taxon>Mucoromycota</taxon>
        <taxon>Glomeromycotina</taxon>
        <taxon>Glomeromycetes</taxon>
        <taxon>Diversisporales</taxon>
        <taxon>Gigasporaceae</taxon>
        <taxon>Gigaspora</taxon>
    </lineage>
</organism>
<dbReference type="AlphaFoldDB" id="A0A8H4AJF7"/>
<evidence type="ECO:0000313" key="2">
    <source>
        <dbReference type="EMBL" id="KAF0502812.1"/>
    </source>
</evidence>
<feature type="compositionally biased region" description="Basic and acidic residues" evidence="1">
    <location>
        <begin position="75"/>
        <end position="87"/>
    </location>
</feature>
<evidence type="ECO:0000256" key="1">
    <source>
        <dbReference type="SAM" id="MobiDB-lite"/>
    </source>
</evidence>
<proteinExistence type="predicted"/>
<dbReference type="EMBL" id="WTPW01000522">
    <property type="protein sequence ID" value="KAF0502812.1"/>
    <property type="molecule type" value="Genomic_DNA"/>
</dbReference>
<reference evidence="2 3" key="1">
    <citation type="journal article" date="2019" name="Environ. Microbiol.">
        <title>At the nexus of three kingdoms: the genome of the mycorrhizal fungus Gigaspora margarita provides insights into plant, endobacterial and fungal interactions.</title>
        <authorList>
            <person name="Venice F."/>
            <person name="Ghignone S."/>
            <person name="Salvioli di Fossalunga A."/>
            <person name="Amselem J."/>
            <person name="Novero M."/>
            <person name="Xianan X."/>
            <person name="Sedzielewska Toro K."/>
            <person name="Morin E."/>
            <person name="Lipzen A."/>
            <person name="Grigoriev I.V."/>
            <person name="Henrissat B."/>
            <person name="Martin F.M."/>
            <person name="Bonfante P."/>
        </authorList>
    </citation>
    <scope>NUCLEOTIDE SEQUENCE [LARGE SCALE GENOMIC DNA]</scope>
    <source>
        <strain evidence="2 3">BEG34</strain>
    </source>
</reference>
<name>A0A8H4AJF7_GIGMA</name>
<protein>
    <submittedName>
        <fullName evidence="2">Uncharacterized protein</fullName>
    </submittedName>
</protein>
<accession>A0A8H4AJF7</accession>
<comment type="caution">
    <text evidence="2">The sequence shown here is derived from an EMBL/GenBank/DDBJ whole genome shotgun (WGS) entry which is preliminary data.</text>
</comment>